<protein>
    <submittedName>
        <fullName evidence="1">Uncharacterized protein</fullName>
    </submittedName>
</protein>
<organism evidence="1 2">
    <name type="scientific">Mycobacterium europaeum</name>
    <dbReference type="NCBI Taxonomy" id="761804"/>
    <lineage>
        <taxon>Bacteria</taxon>
        <taxon>Bacillati</taxon>
        <taxon>Actinomycetota</taxon>
        <taxon>Actinomycetes</taxon>
        <taxon>Mycobacteriales</taxon>
        <taxon>Mycobacteriaceae</taxon>
        <taxon>Mycobacterium</taxon>
        <taxon>Mycobacterium simiae complex</taxon>
    </lineage>
</organism>
<dbReference type="Proteomes" id="UP000199601">
    <property type="component" value="Unassembled WGS sequence"/>
</dbReference>
<sequence>MPDQLHYRGDHRQFDPDNIMGPDQFGAFYRAVAAEYDAEADRTTLHLQVVPPAQLQQRMVEALPTIQQRTTDAACVIGLFSPAPCSPTA</sequence>
<dbReference type="AlphaFoldDB" id="A0A0U1CX21"/>
<proteinExistence type="predicted"/>
<accession>A0A0U1CX21</accession>
<name>A0A0U1CX21_9MYCO</name>
<dbReference type="RefSeq" id="WP_090418287.1">
    <property type="nucleotide sequence ID" value="NZ_CTEC01000001.1"/>
</dbReference>
<evidence type="ECO:0000313" key="1">
    <source>
        <dbReference type="EMBL" id="CQD03671.1"/>
    </source>
</evidence>
<dbReference type="EMBL" id="CTEC01000001">
    <property type="protein sequence ID" value="CQD03671.1"/>
    <property type="molecule type" value="Genomic_DNA"/>
</dbReference>
<keyword evidence="2" id="KW-1185">Reference proteome</keyword>
<reference evidence="2" key="1">
    <citation type="submission" date="2015-03" db="EMBL/GenBank/DDBJ databases">
        <authorList>
            <person name="Urmite Genomes"/>
        </authorList>
    </citation>
    <scope>NUCLEOTIDE SEQUENCE [LARGE SCALE GENOMIC DNA]</scope>
    <source>
        <strain evidence="2">CSUR P1344</strain>
    </source>
</reference>
<gene>
    <name evidence="1" type="ORF">BN000_00617</name>
</gene>
<evidence type="ECO:0000313" key="2">
    <source>
        <dbReference type="Proteomes" id="UP000199601"/>
    </source>
</evidence>